<keyword evidence="3" id="KW-0227">DNA damage</keyword>
<keyword evidence="7" id="KW-0456">Lyase</keyword>
<proteinExistence type="inferred from homology"/>
<dbReference type="Gene3D" id="3.90.1680.10">
    <property type="entry name" value="SOS response associated peptidase-like"/>
    <property type="match status" value="1"/>
</dbReference>
<evidence type="ECO:0000256" key="7">
    <source>
        <dbReference type="ARBA" id="ARBA00023239"/>
    </source>
</evidence>
<feature type="region of interest" description="Disordered" evidence="8">
    <location>
        <begin position="260"/>
        <end position="381"/>
    </location>
</feature>
<evidence type="ECO:0000256" key="3">
    <source>
        <dbReference type="ARBA" id="ARBA00022763"/>
    </source>
</evidence>
<dbReference type="EMBL" id="OZ037953">
    <property type="protein sequence ID" value="CAL1698022.1"/>
    <property type="molecule type" value="Genomic_DNA"/>
</dbReference>
<evidence type="ECO:0000313" key="10">
    <source>
        <dbReference type="Proteomes" id="UP001497453"/>
    </source>
</evidence>
<organism evidence="9 10">
    <name type="scientific">Somion occarium</name>
    <dbReference type="NCBI Taxonomy" id="3059160"/>
    <lineage>
        <taxon>Eukaryota</taxon>
        <taxon>Fungi</taxon>
        <taxon>Dikarya</taxon>
        <taxon>Basidiomycota</taxon>
        <taxon>Agaricomycotina</taxon>
        <taxon>Agaricomycetes</taxon>
        <taxon>Polyporales</taxon>
        <taxon>Cerrenaceae</taxon>
        <taxon>Somion</taxon>
    </lineage>
</organism>
<evidence type="ECO:0000256" key="5">
    <source>
        <dbReference type="ARBA" id="ARBA00023124"/>
    </source>
</evidence>
<evidence type="ECO:0000256" key="2">
    <source>
        <dbReference type="ARBA" id="ARBA00022670"/>
    </source>
</evidence>
<sequence>MCGRFALAVPHAAIQALDGYDIPIGEWIDQDQFVPRYNIAPRSTAPVVRRHHTQPPQDESSSSSASSVEPVLHTMRWGLVPHWSKHEDKSLSTMNARRENLVAGGGMWASIKGRKRCAVPCQGYYEWLKKGKERIPHFIKRKDGHLMLLAGLYDCAHLEGESEPLWTFTVVTTDANKELNWLHDRQPVILPNREAVLTWLDTSPQKWTPELTKLVQPHRDEDAPLICYPVPKEVGKVGTESPTFIEPIAERKDGIQAMFAKQTKPSETISQPSTPSKGKKRERSPSFERLAKTEAKDEKDVKPAKKKRKVEKMNTWEDDSDIEYVEGPSETKQKSPPKGSQEKKPTKSVGKKPAAKKERKGTKTSKEESKSPEKITTFLKK</sequence>
<evidence type="ECO:0000256" key="4">
    <source>
        <dbReference type="ARBA" id="ARBA00022801"/>
    </source>
</evidence>
<dbReference type="InterPro" id="IPR036590">
    <property type="entry name" value="SRAP-like"/>
</dbReference>
<feature type="compositionally biased region" description="Polar residues" evidence="8">
    <location>
        <begin position="263"/>
        <end position="276"/>
    </location>
</feature>
<comment type="similarity">
    <text evidence="1">Belongs to the SOS response-associated peptidase family.</text>
</comment>
<evidence type="ECO:0000256" key="6">
    <source>
        <dbReference type="ARBA" id="ARBA00023125"/>
    </source>
</evidence>
<dbReference type="SUPFAM" id="SSF143081">
    <property type="entry name" value="BB1717-like"/>
    <property type="match status" value="1"/>
</dbReference>
<dbReference type="PANTHER" id="PTHR13604">
    <property type="entry name" value="DC12-RELATED"/>
    <property type="match status" value="1"/>
</dbReference>
<evidence type="ECO:0000313" key="9">
    <source>
        <dbReference type="EMBL" id="CAL1698022.1"/>
    </source>
</evidence>
<dbReference type="InterPro" id="IPR003738">
    <property type="entry name" value="SRAP"/>
</dbReference>
<protein>
    <recommendedName>
        <fullName evidence="11">DUF159-domain-containing protein</fullName>
    </recommendedName>
</protein>
<keyword evidence="5" id="KW-0190">Covalent protein-DNA linkage</keyword>
<feature type="compositionally biased region" description="Basic residues" evidence="8">
    <location>
        <begin position="349"/>
        <end position="363"/>
    </location>
</feature>
<feature type="compositionally biased region" description="Basic and acidic residues" evidence="8">
    <location>
        <begin position="283"/>
        <end position="303"/>
    </location>
</feature>
<accession>A0ABP1CV89</accession>
<evidence type="ECO:0000256" key="1">
    <source>
        <dbReference type="ARBA" id="ARBA00008136"/>
    </source>
</evidence>
<keyword evidence="6" id="KW-0238">DNA-binding</keyword>
<keyword evidence="2" id="KW-0645">Protease</keyword>
<name>A0ABP1CV89_9APHY</name>
<feature type="compositionally biased region" description="Basic and acidic residues" evidence="8">
    <location>
        <begin position="364"/>
        <end position="373"/>
    </location>
</feature>
<keyword evidence="10" id="KW-1185">Reference proteome</keyword>
<dbReference type="PANTHER" id="PTHR13604:SF0">
    <property type="entry name" value="ABASIC SITE PROCESSING PROTEIN HMCES"/>
    <property type="match status" value="1"/>
</dbReference>
<keyword evidence="4" id="KW-0378">Hydrolase</keyword>
<feature type="region of interest" description="Disordered" evidence="8">
    <location>
        <begin position="44"/>
        <end position="67"/>
    </location>
</feature>
<dbReference type="Pfam" id="PF02586">
    <property type="entry name" value="SRAP"/>
    <property type="match status" value="1"/>
</dbReference>
<dbReference type="Proteomes" id="UP001497453">
    <property type="component" value="Chromosome 10"/>
</dbReference>
<evidence type="ECO:0008006" key="11">
    <source>
        <dbReference type="Google" id="ProtNLM"/>
    </source>
</evidence>
<reference evidence="10" key="1">
    <citation type="submission" date="2024-04" db="EMBL/GenBank/DDBJ databases">
        <authorList>
            <person name="Shaw F."/>
            <person name="Minotto A."/>
        </authorList>
    </citation>
    <scope>NUCLEOTIDE SEQUENCE [LARGE SCALE GENOMIC DNA]</scope>
</reference>
<evidence type="ECO:0000256" key="8">
    <source>
        <dbReference type="SAM" id="MobiDB-lite"/>
    </source>
</evidence>
<gene>
    <name evidence="9" type="ORF">GFSPODELE1_LOCUS1956</name>
</gene>